<comment type="caution">
    <text evidence="2">The sequence shown here is derived from an EMBL/GenBank/DDBJ whole genome shotgun (WGS) entry which is preliminary data.</text>
</comment>
<dbReference type="SUPFAM" id="SSF89447">
    <property type="entry name" value="AbrB/MazE/MraZ-like"/>
    <property type="match status" value="1"/>
</dbReference>
<organism evidence="2 3">
    <name type="scientific">Paenibacillus melissococcoides</name>
    <dbReference type="NCBI Taxonomy" id="2912268"/>
    <lineage>
        <taxon>Bacteria</taxon>
        <taxon>Bacillati</taxon>
        <taxon>Bacillota</taxon>
        <taxon>Bacilli</taxon>
        <taxon>Bacillales</taxon>
        <taxon>Paenibacillaceae</taxon>
        <taxon>Paenibacillus</taxon>
    </lineage>
</organism>
<keyword evidence="2" id="KW-0238">DNA-binding</keyword>
<evidence type="ECO:0000313" key="2">
    <source>
        <dbReference type="EMBL" id="CAH8245694.1"/>
    </source>
</evidence>
<reference evidence="2" key="1">
    <citation type="submission" date="2022-06" db="EMBL/GenBank/DDBJ databases">
        <authorList>
            <person name="Dietemann V."/>
            <person name="Ory F."/>
            <person name="Dainat B."/>
            <person name="Oberhansli S."/>
        </authorList>
    </citation>
    <scope>NUCLEOTIDE SEQUENCE</scope>
    <source>
        <strain evidence="2">Ena-SAMPLE-TAB-26-04-2022-14:26:32:270-5432</strain>
    </source>
</reference>
<dbReference type="InterPro" id="IPR037914">
    <property type="entry name" value="SpoVT-AbrB_sf"/>
</dbReference>
<name>A0ABN8U3Y5_9BACL</name>
<dbReference type="RefSeq" id="WP_213430784.1">
    <property type="nucleotide sequence ID" value="NZ_AP031286.1"/>
</dbReference>
<accession>A0ABN8U3Y5</accession>
<feature type="domain" description="SpoVT-AbrB" evidence="1">
    <location>
        <begin position="7"/>
        <end position="46"/>
    </location>
</feature>
<dbReference type="GO" id="GO:0003677">
    <property type="term" value="F:DNA binding"/>
    <property type="evidence" value="ECO:0007669"/>
    <property type="project" value="UniProtKB-KW"/>
</dbReference>
<gene>
    <name evidence="2" type="ORF">WJ0W_002929</name>
</gene>
<proteinExistence type="predicted"/>
<evidence type="ECO:0000313" key="3">
    <source>
        <dbReference type="Proteomes" id="UP001154322"/>
    </source>
</evidence>
<dbReference type="EMBL" id="CALYLO010000003">
    <property type="protein sequence ID" value="CAH8245694.1"/>
    <property type="molecule type" value="Genomic_DNA"/>
</dbReference>
<evidence type="ECO:0000259" key="1">
    <source>
        <dbReference type="Pfam" id="PF04014"/>
    </source>
</evidence>
<dbReference type="InterPro" id="IPR007159">
    <property type="entry name" value="SpoVT-AbrB_dom"/>
</dbReference>
<keyword evidence="3" id="KW-1185">Reference proteome</keyword>
<dbReference type="Proteomes" id="UP001154322">
    <property type="component" value="Unassembled WGS sequence"/>
</dbReference>
<protein>
    <submittedName>
        <fullName evidence="2">AbrB/MazE/SpoVT family DNA-binding domain-containing protein</fullName>
    </submittedName>
</protein>
<dbReference type="Gene3D" id="2.10.260.10">
    <property type="match status" value="1"/>
</dbReference>
<sequence length="96" mass="10777">MKEFSKRLSKSGSITFPAALRREYGLSDGEKFSITVDGEDGTILLQRTHGNCMFCRSDKELIVFYGRFICSCCVENMDVDVSERRFANAFEGAASE</sequence>
<dbReference type="Pfam" id="PF04014">
    <property type="entry name" value="MazE_antitoxin"/>
    <property type="match status" value="1"/>
</dbReference>